<feature type="chain" id="PRO_5011582170" description="Secreted protein" evidence="1">
    <location>
        <begin position="26"/>
        <end position="212"/>
    </location>
</feature>
<evidence type="ECO:0000313" key="2">
    <source>
        <dbReference type="EMBL" id="SEK10275.1"/>
    </source>
</evidence>
<name>A0A1H7EI02_9BURK</name>
<dbReference type="Proteomes" id="UP000198866">
    <property type="component" value="Unassembled WGS sequence"/>
</dbReference>
<evidence type="ECO:0000256" key="1">
    <source>
        <dbReference type="SAM" id="SignalP"/>
    </source>
</evidence>
<gene>
    <name evidence="2" type="ORF">SAMN05192539_104731</name>
</gene>
<organism evidence="2 3">
    <name type="scientific">Paraburkholderia diazotrophica</name>
    <dbReference type="NCBI Taxonomy" id="667676"/>
    <lineage>
        <taxon>Bacteria</taxon>
        <taxon>Pseudomonadati</taxon>
        <taxon>Pseudomonadota</taxon>
        <taxon>Betaproteobacteria</taxon>
        <taxon>Burkholderiales</taxon>
        <taxon>Burkholderiaceae</taxon>
        <taxon>Paraburkholderia</taxon>
    </lineage>
</organism>
<sequence length="212" mass="22564">MKFAKALTRFLLPICILLFARSAFAGPARCSYGNQDSTCTTPVVTAWQPQPQCSAAAGWTTIGASRWIGSQWTAPQCNYQPPPSCPAGYDQVGSPSWNGSSWVGLSCQPSAPKDPTSSCIAAVPAGYTLTSGATGPIPMDLPLRNVAAYTGFMNPDPSDVVYGWQAKGPQYDVPCPNQDNTTWGLYCYVRGDGSFDALVAWHNTPSSGQCNH</sequence>
<keyword evidence="3" id="KW-1185">Reference proteome</keyword>
<dbReference type="EMBL" id="FNYE01000047">
    <property type="protein sequence ID" value="SEK10275.1"/>
    <property type="molecule type" value="Genomic_DNA"/>
</dbReference>
<protein>
    <recommendedName>
        <fullName evidence="4">Secreted protein</fullName>
    </recommendedName>
</protein>
<dbReference type="AlphaFoldDB" id="A0A1H7EI02"/>
<evidence type="ECO:0000313" key="3">
    <source>
        <dbReference type="Proteomes" id="UP000198866"/>
    </source>
</evidence>
<reference evidence="3" key="1">
    <citation type="submission" date="2016-10" db="EMBL/GenBank/DDBJ databases">
        <authorList>
            <person name="Varghese N."/>
            <person name="Submissions S."/>
        </authorList>
    </citation>
    <scope>NUCLEOTIDE SEQUENCE [LARGE SCALE GENOMIC DNA]</scope>
    <source>
        <strain evidence="3">LMG 26031</strain>
    </source>
</reference>
<dbReference type="STRING" id="667676.SAMN05192539_104731"/>
<accession>A0A1H7EI02</accession>
<proteinExistence type="predicted"/>
<evidence type="ECO:0008006" key="4">
    <source>
        <dbReference type="Google" id="ProtNLM"/>
    </source>
</evidence>
<feature type="signal peptide" evidence="1">
    <location>
        <begin position="1"/>
        <end position="25"/>
    </location>
</feature>
<keyword evidence="1" id="KW-0732">Signal</keyword>